<reference evidence="1 2" key="1">
    <citation type="submission" date="2019-05" db="EMBL/GenBank/DDBJ databases">
        <title>Genomes sequences of two Nocardia cyriacigeorgica environmental isolates, type strains Nocardia asteroides ATCC 19247 and Nocardia cyriacigeorgica DSM 44484.</title>
        <authorList>
            <person name="Vautrin F."/>
            <person name="Bergeron E."/>
            <person name="Dubost A."/>
            <person name="Abrouk D."/>
            <person name="Rodriguez Nava V."/>
            <person name="Pujic P."/>
        </authorList>
    </citation>
    <scope>NUCLEOTIDE SEQUENCE [LARGE SCALE GENOMIC DNA]</scope>
    <source>
        <strain evidence="1 2">EML 1456</strain>
    </source>
</reference>
<evidence type="ECO:0000313" key="1">
    <source>
        <dbReference type="EMBL" id="TLF96790.1"/>
    </source>
</evidence>
<accession>A0A5R8P662</accession>
<dbReference type="Proteomes" id="UP000308349">
    <property type="component" value="Unassembled WGS sequence"/>
</dbReference>
<gene>
    <name evidence="1" type="ORF">FEK35_27245</name>
</gene>
<name>A0A5R8P662_9NOCA</name>
<evidence type="ECO:0000313" key="2">
    <source>
        <dbReference type="Proteomes" id="UP000308349"/>
    </source>
</evidence>
<dbReference type="RefSeq" id="WP_138458631.1">
    <property type="nucleotide sequence ID" value="NZ_VBUU01000040.1"/>
</dbReference>
<comment type="caution">
    <text evidence="1">The sequence shown here is derived from an EMBL/GenBank/DDBJ whole genome shotgun (WGS) entry which is preliminary data.</text>
</comment>
<dbReference type="AlphaFoldDB" id="A0A5R8P662"/>
<protein>
    <submittedName>
        <fullName evidence="1">Uncharacterized protein</fullName>
    </submittedName>
</protein>
<proteinExistence type="predicted"/>
<organism evidence="1 2">
    <name type="scientific">Nocardia cyriacigeorgica</name>
    <dbReference type="NCBI Taxonomy" id="135487"/>
    <lineage>
        <taxon>Bacteria</taxon>
        <taxon>Bacillati</taxon>
        <taxon>Actinomycetota</taxon>
        <taxon>Actinomycetes</taxon>
        <taxon>Mycobacteriales</taxon>
        <taxon>Nocardiaceae</taxon>
        <taxon>Nocardia</taxon>
    </lineage>
</organism>
<dbReference type="EMBL" id="VBUU01000040">
    <property type="protein sequence ID" value="TLF96790.1"/>
    <property type="molecule type" value="Genomic_DNA"/>
</dbReference>
<sequence length="93" mass="9816">MTGDEIRAQAIEVISSACAGYVPRCHAEAAVDALAEAGLLPTGEQFGVGGDSAPCCIHESEHAARLDQTAHGGPLRHRWTHNWHEVAAERCSG</sequence>